<dbReference type="SUPFAM" id="SSF51395">
    <property type="entry name" value="FMN-linked oxidoreductases"/>
    <property type="match status" value="1"/>
</dbReference>
<comment type="cofactor">
    <cofactor evidence="1 12 13 15">
        <name>FMN</name>
        <dbReference type="ChEBI" id="CHEBI:58210"/>
    </cofactor>
</comment>
<keyword evidence="6 12" id="KW-0819">tRNA processing</keyword>
<sequence>MLNYWPFQNGKKCVKCAPLLTQLGTNILQIGPYQLKNQLIVAPMAGVTDRPFRELCLRYGAGMAVSEMMSSNPDLWKTSKSMNRMVHEGESGIRSVQIAGSDPKLMAEAAQFSVENGAQIIDINMGCPAKKVNKRLAGSALLQYPHLIEEILKEVVGAVDVPVTLKTRTGWDTENRNCVDIAKLAEQCGIQALALHGRTKACMYKGEAEYDYIRAVKQAVTIPVIANGDIDSPEKARFVLDYTGADALMIGRPAQGKPWIFREIHHYLTTGEHLAPPSFDEVGEIMLGHVRELHRFYGEYLGLRIARKHVSWYLKEHAPAGNFRQTFNAIEDANEQIDALQGYFENVA</sequence>
<evidence type="ECO:0000256" key="12">
    <source>
        <dbReference type="HAMAP-Rule" id="MF_02042"/>
    </source>
</evidence>
<evidence type="ECO:0000256" key="11">
    <source>
        <dbReference type="ARBA" id="ARBA00048802"/>
    </source>
</evidence>
<keyword evidence="9 12" id="KW-0560">Oxidoreductase</keyword>
<dbReference type="PIRSF" id="PIRSF006621">
    <property type="entry name" value="Dus"/>
    <property type="match status" value="1"/>
</dbReference>
<dbReference type="InterPro" id="IPR004652">
    <property type="entry name" value="DusB-like"/>
</dbReference>
<dbReference type="GO" id="GO:0050660">
    <property type="term" value="F:flavin adenine dinucleotide binding"/>
    <property type="evidence" value="ECO:0007669"/>
    <property type="project" value="InterPro"/>
</dbReference>
<evidence type="ECO:0000256" key="4">
    <source>
        <dbReference type="ARBA" id="ARBA00022630"/>
    </source>
</evidence>
<evidence type="ECO:0000313" key="17">
    <source>
        <dbReference type="EMBL" id="BAX51652.1"/>
    </source>
</evidence>
<accession>A0AAD1FMA3</accession>
<organism evidence="17 18">
    <name type="scientific">Photobacterium damsela subsp. piscicida</name>
    <name type="common">Pasteurella piscicida</name>
    <dbReference type="NCBI Taxonomy" id="38294"/>
    <lineage>
        <taxon>Bacteria</taxon>
        <taxon>Pseudomonadati</taxon>
        <taxon>Pseudomonadota</taxon>
        <taxon>Gammaproteobacteria</taxon>
        <taxon>Vibrionales</taxon>
        <taxon>Vibrionaceae</taxon>
        <taxon>Photobacterium</taxon>
    </lineage>
</organism>
<dbReference type="GO" id="GO:0000049">
    <property type="term" value="F:tRNA binding"/>
    <property type="evidence" value="ECO:0007669"/>
    <property type="project" value="UniProtKB-UniRule"/>
</dbReference>
<name>A0AAD1FMA3_PHODP</name>
<dbReference type="InterPro" id="IPR035587">
    <property type="entry name" value="DUS-like_FMN-bd"/>
</dbReference>
<feature type="binding site" evidence="12 15">
    <location>
        <position position="166"/>
    </location>
    <ligand>
        <name>FMN</name>
        <dbReference type="ChEBI" id="CHEBI:58210"/>
    </ligand>
</feature>
<comment type="similarity">
    <text evidence="12">Belongs to the Dus family. DusB subfamily.</text>
</comment>
<comment type="similarity">
    <text evidence="13">Belongs to the dus family.</text>
</comment>
<evidence type="ECO:0000256" key="1">
    <source>
        <dbReference type="ARBA" id="ARBA00001917"/>
    </source>
</evidence>
<feature type="binding site" evidence="12">
    <location>
        <begin position="227"/>
        <end position="229"/>
    </location>
    <ligand>
        <name>FMN</name>
        <dbReference type="ChEBI" id="CHEBI:58210"/>
    </ligand>
</feature>
<gene>
    <name evidence="12" type="primary">dusB</name>
    <name evidence="17" type="ORF">PDPUS_1_00277</name>
</gene>
<protein>
    <recommendedName>
        <fullName evidence="12">tRNA-dihydrouridine synthase B</fullName>
        <ecNumber evidence="12">1.3.1.-</ecNumber>
    </recommendedName>
</protein>
<comment type="function">
    <text evidence="2 12 13">Catalyzes the synthesis of 5,6-dihydrouridine (D), a modified base found in the D-loop of most tRNAs, via the reduction of the C5-C6 double bond in target uridines.</text>
</comment>
<evidence type="ECO:0000256" key="9">
    <source>
        <dbReference type="ARBA" id="ARBA00023002"/>
    </source>
</evidence>
<proteinExistence type="inferred from homology"/>
<keyword evidence="8 12" id="KW-0694">RNA-binding</keyword>
<dbReference type="GO" id="GO:0010181">
    <property type="term" value="F:FMN binding"/>
    <property type="evidence" value="ECO:0007669"/>
    <property type="project" value="UniProtKB-UniRule"/>
</dbReference>
<dbReference type="InterPro" id="IPR013785">
    <property type="entry name" value="Aldolase_TIM"/>
</dbReference>
<comment type="catalytic activity">
    <reaction evidence="10 12">
        <text>a 5,6-dihydrouridine in tRNA + NADP(+) = a uridine in tRNA + NADPH + H(+)</text>
        <dbReference type="Rhea" id="RHEA:23624"/>
        <dbReference type="Rhea" id="RHEA-COMP:13339"/>
        <dbReference type="Rhea" id="RHEA-COMP:13887"/>
        <dbReference type="ChEBI" id="CHEBI:15378"/>
        <dbReference type="ChEBI" id="CHEBI:57783"/>
        <dbReference type="ChEBI" id="CHEBI:58349"/>
        <dbReference type="ChEBI" id="CHEBI:65315"/>
        <dbReference type="ChEBI" id="CHEBI:74443"/>
    </reaction>
</comment>
<dbReference type="InterPro" id="IPR018517">
    <property type="entry name" value="tRNA_hU_synthase_CS"/>
</dbReference>
<evidence type="ECO:0000256" key="6">
    <source>
        <dbReference type="ARBA" id="ARBA00022694"/>
    </source>
</evidence>
<evidence type="ECO:0000256" key="3">
    <source>
        <dbReference type="ARBA" id="ARBA00022555"/>
    </source>
</evidence>
<evidence type="ECO:0000256" key="10">
    <source>
        <dbReference type="ARBA" id="ARBA00048205"/>
    </source>
</evidence>
<evidence type="ECO:0000313" key="18">
    <source>
        <dbReference type="Proteomes" id="UP000218676"/>
    </source>
</evidence>
<dbReference type="InterPro" id="IPR001269">
    <property type="entry name" value="DUS_fam"/>
</dbReference>
<comment type="catalytic activity">
    <reaction evidence="11 12">
        <text>a 5,6-dihydrouridine in tRNA + NAD(+) = a uridine in tRNA + NADH + H(+)</text>
        <dbReference type="Rhea" id="RHEA:54452"/>
        <dbReference type="Rhea" id="RHEA-COMP:13339"/>
        <dbReference type="Rhea" id="RHEA-COMP:13887"/>
        <dbReference type="ChEBI" id="CHEBI:15378"/>
        <dbReference type="ChEBI" id="CHEBI:57540"/>
        <dbReference type="ChEBI" id="CHEBI:57945"/>
        <dbReference type="ChEBI" id="CHEBI:65315"/>
        <dbReference type="ChEBI" id="CHEBI:74443"/>
    </reaction>
</comment>
<keyword evidence="4 12" id="KW-0285">Flavoprotein</keyword>
<evidence type="ECO:0000256" key="2">
    <source>
        <dbReference type="ARBA" id="ARBA00002790"/>
    </source>
</evidence>
<keyword evidence="15" id="KW-0547">Nucleotide-binding</keyword>
<dbReference type="Pfam" id="PF01207">
    <property type="entry name" value="Dus"/>
    <property type="match status" value="1"/>
</dbReference>
<feature type="binding site" evidence="12 15">
    <location>
        <position position="97"/>
    </location>
    <ligand>
        <name>FMN</name>
        <dbReference type="ChEBI" id="CHEBI:58210"/>
    </ligand>
</feature>
<evidence type="ECO:0000256" key="15">
    <source>
        <dbReference type="PIRSR" id="PIRSR006621-2"/>
    </source>
</evidence>
<evidence type="ECO:0000256" key="13">
    <source>
        <dbReference type="PIRNR" id="PIRNR006621"/>
    </source>
</evidence>
<keyword evidence="3 12" id="KW-0820">tRNA-binding</keyword>
<feature type="binding site" evidence="12 15">
    <location>
        <begin position="43"/>
        <end position="45"/>
    </location>
    <ligand>
        <name>FMN</name>
        <dbReference type="ChEBI" id="CHEBI:58210"/>
    </ligand>
</feature>
<dbReference type="PANTHER" id="PTHR45846">
    <property type="entry name" value="TRNA-DIHYDROURIDINE(47) SYNTHASE [NAD(P)(+)]-LIKE"/>
    <property type="match status" value="1"/>
</dbReference>
<evidence type="ECO:0000256" key="14">
    <source>
        <dbReference type="PIRSR" id="PIRSR006621-1"/>
    </source>
</evidence>
<dbReference type="AlphaFoldDB" id="A0AAD1FMA3"/>
<dbReference type="FunFam" id="3.20.20.70:FF:000051">
    <property type="entry name" value="tRNA-dihydrouridine synthase B"/>
    <property type="match status" value="1"/>
</dbReference>
<dbReference type="PANTHER" id="PTHR45846:SF1">
    <property type="entry name" value="TRNA-DIHYDROURIDINE(47) SYNTHASE [NAD(P)(+)]-LIKE"/>
    <property type="match status" value="1"/>
</dbReference>
<dbReference type="NCBIfam" id="TIGR00737">
    <property type="entry name" value="nifR3_yhdG"/>
    <property type="match status" value="1"/>
</dbReference>
<dbReference type="GO" id="GO:0017150">
    <property type="term" value="F:tRNA dihydrouridine synthase activity"/>
    <property type="evidence" value="ECO:0007669"/>
    <property type="project" value="UniProtKB-UniRule"/>
</dbReference>
<dbReference type="Proteomes" id="UP000218676">
    <property type="component" value="Chromosome 1"/>
</dbReference>
<dbReference type="Gene3D" id="3.20.20.70">
    <property type="entry name" value="Aldolase class I"/>
    <property type="match status" value="1"/>
</dbReference>
<feature type="binding site" evidence="15">
    <location>
        <position position="196"/>
    </location>
    <ligand>
        <name>FMN</name>
        <dbReference type="ChEBI" id="CHEBI:58210"/>
    </ligand>
</feature>
<dbReference type="HAMAP" id="MF_02042">
    <property type="entry name" value="DusB_subfam"/>
    <property type="match status" value="1"/>
</dbReference>
<dbReference type="EMBL" id="AP018045">
    <property type="protein sequence ID" value="BAX51652.1"/>
    <property type="molecule type" value="Genomic_DNA"/>
</dbReference>
<dbReference type="CDD" id="cd02801">
    <property type="entry name" value="DUS_like_FMN"/>
    <property type="match status" value="1"/>
</dbReference>
<feature type="active site" description="Proton donor" evidence="12 14">
    <location>
        <position position="127"/>
    </location>
</feature>
<dbReference type="Gene3D" id="1.10.1200.80">
    <property type="entry name" value="Putative flavin oxidoreducatase, domain 2"/>
    <property type="match status" value="1"/>
</dbReference>
<keyword evidence="5 12" id="KW-0288">FMN</keyword>
<feature type="domain" description="DUS-like FMN-binding" evidence="16">
    <location>
        <begin position="41"/>
        <end position="342"/>
    </location>
</feature>
<reference evidence="18" key="1">
    <citation type="submission" date="2017-05" db="EMBL/GenBank/DDBJ databases">
        <title>Whole genome sequence of fish pathogenic bacteria, Photobacterium damselae subsp. piscicida, strain 91-197, isolated from hybrid striped bass (Morone sp.) in USA.</title>
        <authorList>
            <person name="Teru Y."/>
            <person name="Hikima J."/>
            <person name="Kono T."/>
            <person name="Sakai M."/>
            <person name="Takano T."/>
            <person name="Hawke J.P."/>
            <person name="Takeyama H."/>
            <person name="Aoki T."/>
        </authorList>
    </citation>
    <scope>NUCLEOTIDE SEQUENCE [LARGE SCALE GENOMIC DNA]</scope>
    <source>
        <strain evidence="18">91-197</strain>
    </source>
</reference>
<feature type="binding site" evidence="12 15">
    <location>
        <begin position="251"/>
        <end position="252"/>
    </location>
    <ligand>
        <name>FMN</name>
        <dbReference type="ChEBI" id="CHEBI:58210"/>
    </ligand>
</feature>
<evidence type="ECO:0000256" key="8">
    <source>
        <dbReference type="ARBA" id="ARBA00022884"/>
    </source>
</evidence>
<evidence type="ECO:0000259" key="16">
    <source>
        <dbReference type="Pfam" id="PF01207"/>
    </source>
</evidence>
<evidence type="ECO:0000256" key="5">
    <source>
        <dbReference type="ARBA" id="ARBA00022643"/>
    </source>
</evidence>
<keyword evidence="7 12" id="KW-0521">NADP</keyword>
<dbReference type="EC" id="1.3.1.-" evidence="12"/>
<dbReference type="InterPro" id="IPR032887">
    <property type="entry name" value="DusB"/>
</dbReference>
<dbReference type="PROSITE" id="PS01136">
    <property type="entry name" value="UPF0034"/>
    <property type="match status" value="1"/>
</dbReference>
<evidence type="ECO:0000256" key="7">
    <source>
        <dbReference type="ARBA" id="ARBA00022857"/>
    </source>
</evidence>
<dbReference type="InterPro" id="IPR024036">
    <property type="entry name" value="tRNA-dHydroUridine_Synthase_C"/>
</dbReference>